<comment type="similarity">
    <text evidence="1 5">Belongs to the CoaE family.</text>
</comment>
<evidence type="ECO:0000256" key="3">
    <source>
        <dbReference type="ARBA" id="ARBA00022840"/>
    </source>
</evidence>
<dbReference type="Pfam" id="PF01121">
    <property type="entry name" value="CoaE"/>
    <property type="match status" value="1"/>
</dbReference>
<organism evidence="7 8">
    <name type="scientific">Pseudoalteromonas rubra</name>
    <dbReference type="NCBI Taxonomy" id="43658"/>
    <lineage>
        <taxon>Bacteria</taxon>
        <taxon>Pseudomonadati</taxon>
        <taxon>Pseudomonadota</taxon>
        <taxon>Gammaproteobacteria</taxon>
        <taxon>Alteromonadales</taxon>
        <taxon>Pseudoalteromonadaceae</taxon>
        <taxon>Pseudoalteromonas</taxon>
    </lineage>
</organism>
<keyword evidence="5 7" id="KW-0808">Transferase</keyword>
<evidence type="ECO:0000256" key="6">
    <source>
        <dbReference type="NCBIfam" id="TIGR00152"/>
    </source>
</evidence>
<dbReference type="PROSITE" id="PS51219">
    <property type="entry name" value="DPCK"/>
    <property type="match status" value="1"/>
</dbReference>
<protein>
    <recommendedName>
        <fullName evidence="5 6">Dephospho-CoA kinase</fullName>
        <ecNumber evidence="5 6">2.7.1.24</ecNumber>
    </recommendedName>
    <alternativeName>
        <fullName evidence="5">Dephosphocoenzyme A kinase</fullName>
    </alternativeName>
</protein>
<dbReference type="Gene3D" id="3.40.50.300">
    <property type="entry name" value="P-loop containing nucleotide triphosphate hydrolases"/>
    <property type="match status" value="1"/>
</dbReference>
<dbReference type="AlphaFoldDB" id="A0A0F4QH27"/>
<evidence type="ECO:0000313" key="8">
    <source>
        <dbReference type="Proteomes" id="UP000033452"/>
    </source>
</evidence>
<reference evidence="7 8" key="1">
    <citation type="journal article" date="2015" name="BMC Genomics">
        <title>Genome mining reveals unlocked bioactive potential of marine Gram-negative bacteria.</title>
        <authorList>
            <person name="Machado H."/>
            <person name="Sonnenschein E.C."/>
            <person name="Melchiorsen J."/>
            <person name="Gram L."/>
        </authorList>
    </citation>
    <scope>NUCLEOTIDE SEQUENCE [LARGE SCALE GENOMIC DNA]</scope>
    <source>
        <strain evidence="7 8">S2471</strain>
    </source>
</reference>
<evidence type="ECO:0000256" key="5">
    <source>
        <dbReference type="HAMAP-Rule" id="MF_00376"/>
    </source>
</evidence>
<dbReference type="GO" id="GO:0015937">
    <property type="term" value="P:coenzyme A biosynthetic process"/>
    <property type="evidence" value="ECO:0007669"/>
    <property type="project" value="UniProtKB-UniRule"/>
</dbReference>
<dbReference type="EMBL" id="JXYA01000042">
    <property type="protein sequence ID" value="KJZ07003.1"/>
    <property type="molecule type" value="Genomic_DNA"/>
</dbReference>
<comment type="catalytic activity">
    <reaction evidence="5">
        <text>3'-dephospho-CoA + ATP = ADP + CoA + H(+)</text>
        <dbReference type="Rhea" id="RHEA:18245"/>
        <dbReference type="ChEBI" id="CHEBI:15378"/>
        <dbReference type="ChEBI" id="CHEBI:30616"/>
        <dbReference type="ChEBI" id="CHEBI:57287"/>
        <dbReference type="ChEBI" id="CHEBI:57328"/>
        <dbReference type="ChEBI" id="CHEBI:456216"/>
        <dbReference type="EC" id="2.7.1.24"/>
    </reaction>
</comment>
<evidence type="ECO:0000313" key="7">
    <source>
        <dbReference type="EMBL" id="KJZ07003.1"/>
    </source>
</evidence>
<dbReference type="PATRIC" id="fig|43658.5.peg.3692"/>
<evidence type="ECO:0000256" key="1">
    <source>
        <dbReference type="ARBA" id="ARBA00009018"/>
    </source>
</evidence>
<dbReference type="GO" id="GO:0005737">
    <property type="term" value="C:cytoplasm"/>
    <property type="evidence" value="ECO:0007669"/>
    <property type="project" value="UniProtKB-SubCell"/>
</dbReference>
<dbReference type="RefSeq" id="WP_046006257.1">
    <property type="nucleotide sequence ID" value="NZ_JXYA01000042.1"/>
</dbReference>
<dbReference type="PANTHER" id="PTHR10695:SF46">
    <property type="entry name" value="BIFUNCTIONAL COENZYME A SYNTHASE-RELATED"/>
    <property type="match status" value="1"/>
</dbReference>
<proteinExistence type="inferred from homology"/>
<keyword evidence="4 5" id="KW-0173">Coenzyme A biosynthesis</keyword>
<keyword evidence="8" id="KW-1185">Reference proteome</keyword>
<feature type="binding site" evidence="5">
    <location>
        <begin position="13"/>
        <end position="18"/>
    </location>
    <ligand>
        <name>ATP</name>
        <dbReference type="ChEBI" id="CHEBI:30616"/>
    </ligand>
</feature>
<dbReference type="EC" id="2.7.1.24" evidence="5 6"/>
<dbReference type="SUPFAM" id="SSF52540">
    <property type="entry name" value="P-loop containing nucleoside triphosphate hydrolases"/>
    <property type="match status" value="1"/>
</dbReference>
<dbReference type="InterPro" id="IPR001977">
    <property type="entry name" value="Depp_CoAkinase"/>
</dbReference>
<keyword evidence="3 5" id="KW-0067">ATP-binding</keyword>
<dbReference type="HAMAP" id="MF_00376">
    <property type="entry name" value="Dephospho_CoA_kinase"/>
    <property type="match status" value="1"/>
</dbReference>
<comment type="subcellular location">
    <subcellularLocation>
        <location evidence="5">Cytoplasm</location>
    </subcellularLocation>
</comment>
<keyword evidence="5" id="KW-0963">Cytoplasm</keyword>
<dbReference type="CDD" id="cd02022">
    <property type="entry name" value="DPCK"/>
    <property type="match status" value="1"/>
</dbReference>
<comment type="function">
    <text evidence="5">Catalyzes the phosphorylation of the 3'-hydroxyl group of dephosphocoenzyme A to form coenzyme A.</text>
</comment>
<accession>A0A0F4QH27</accession>
<dbReference type="Proteomes" id="UP000033452">
    <property type="component" value="Unassembled WGS sequence"/>
</dbReference>
<gene>
    <name evidence="5 7" type="primary">coaE</name>
    <name evidence="7" type="ORF">TW77_17480</name>
</gene>
<comment type="caution">
    <text evidence="7">The sequence shown here is derived from an EMBL/GenBank/DDBJ whole genome shotgun (WGS) entry which is preliminary data.</text>
</comment>
<dbReference type="NCBIfam" id="TIGR00152">
    <property type="entry name" value="dephospho-CoA kinase"/>
    <property type="match status" value="1"/>
</dbReference>
<keyword evidence="5 7" id="KW-0418">Kinase</keyword>
<name>A0A0F4QH27_9GAMM</name>
<dbReference type="OrthoDB" id="9812943at2"/>
<dbReference type="InterPro" id="IPR027417">
    <property type="entry name" value="P-loop_NTPase"/>
</dbReference>
<evidence type="ECO:0000256" key="4">
    <source>
        <dbReference type="ARBA" id="ARBA00022993"/>
    </source>
</evidence>
<dbReference type="UniPathway" id="UPA00241">
    <property type="reaction ID" value="UER00356"/>
</dbReference>
<sequence>MANWILGLTGGIGAGKTTVSDYLSQQGICVVDADVVAREVVEPGSQGLEAIVSHFGKHILTEEGTLDRQALRAIIFADEDEKNWLNNLLHPMIRAQLLAQLAHADSDYVILSAPLLFENTLDKYCDKTLLVDVPVEVQIARTCARDNAHQQQIEQIIAAQMSRADKRAKADFILDNNQPLEAMQAQLAALHKSFLQLAEANHA</sequence>
<evidence type="ECO:0000256" key="2">
    <source>
        <dbReference type="ARBA" id="ARBA00022741"/>
    </source>
</evidence>
<dbReference type="PANTHER" id="PTHR10695">
    <property type="entry name" value="DEPHOSPHO-COA KINASE-RELATED"/>
    <property type="match status" value="1"/>
</dbReference>
<keyword evidence="2 5" id="KW-0547">Nucleotide-binding</keyword>
<dbReference type="GO" id="GO:0005524">
    <property type="term" value="F:ATP binding"/>
    <property type="evidence" value="ECO:0007669"/>
    <property type="project" value="UniProtKB-UniRule"/>
</dbReference>
<comment type="pathway">
    <text evidence="5">Cofactor biosynthesis; coenzyme A biosynthesis; CoA from (R)-pantothenate: step 5/5.</text>
</comment>
<dbReference type="GO" id="GO:0004140">
    <property type="term" value="F:dephospho-CoA kinase activity"/>
    <property type="evidence" value="ECO:0007669"/>
    <property type="project" value="UniProtKB-UniRule"/>
</dbReference>